<comment type="caution">
    <text evidence="4">The sequence shown here is derived from an EMBL/GenBank/DDBJ whole genome shotgun (WGS) entry which is preliminary data.</text>
</comment>
<evidence type="ECO:0000259" key="3">
    <source>
        <dbReference type="PROSITE" id="PS51782"/>
    </source>
</evidence>
<feature type="chain" id="PRO_5045695254" evidence="2">
    <location>
        <begin position="24"/>
        <end position="98"/>
    </location>
</feature>
<proteinExistence type="predicted"/>
<dbReference type="InterPro" id="IPR036779">
    <property type="entry name" value="LysM_dom_sf"/>
</dbReference>
<organism evidence="4 5">
    <name type="scientific">Pseudomonas syringae pv. tagetis</name>
    <dbReference type="NCBI Taxonomy" id="129140"/>
    <lineage>
        <taxon>Bacteria</taxon>
        <taxon>Pseudomonadati</taxon>
        <taxon>Pseudomonadota</taxon>
        <taxon>Gammaproteobacteria</taxon>
        <taxon>Pseudomonadales</taxon>
        <taxon>Pseudomonadaceae</taxon>
        <taxon>Pseudomonas</taxon>
    </lineage>
</organism>
<keyword evidence="2" id="KW-0732">Signal</keyword>
<dbReference type="RefSeq" id="WP_395577745.1">
    <property type="nucleotide sequence ID" value="NZ_JAVCQK010000136.1"/>
</dbReference>
<dbReference type="InterPro" id="IPR018392">
    <property type="entry name" value="LysM"/>
</dbReference>
<dbReference type="CDD" id="cd00118">
    <property type="entry name" value="LysM"/>
    <property type="match status" value="1"/>
</dbReference>
<dbReference type="PROSITE" id="PS51257">
    <property type="entry name" value="PROKAR_LIPOPROTEIN"/>
    <property type="match status" value="1"/>
</dbReference>
<protein>
    <submittedName>
        <fullName evidence="4">LysM peptidoglycan-binding domain-containing protein</fullName>
    </submittedName>
</protein>
<evidence type="ECO:0000313" key="5">
    <source>
        <dbReference type="Proteomes" id="UP001610657"/>
    </source>
</evidence>
<feature type="signal peptide" evidence="2">
    <location>
        <begin position="1"/>
        <end position="23"/>
    </location>
</feature>
<dbReference type="SMART" id="SM00257">
    <property type="entry name" value="LysM"/>
    <property type="match status" value="1"/>
</dbReference>
<dbReference type="Pfam" id="PF01476">
    <property type="entry name" value="LysM"/>
    <property type="match status" value="1"/>
</dbReference>
<dbReference type="SUPFAM" id="SSF54106">
    <property type="entry name" value="LysM domain"/>
    <property type="match status" value="1"/>
</dbReference>
<dbReference type="Proteomes" id="UP001610657">
    <property type="component" value="Unassembled WGS sequence"/>
</dbReference>
<sequence length="98" mass="10025">MSPDRLSKGVRIGALALLVSTLAACGTATVVRPGGGSTAGGVTTPKTSVPKPGQTVVVRKGDTIYALARIHDITPADLIAWNSLDNPSTIHPGQVIRL</sequence>
<feature type="domain" description="LysM" evidence="3">
    <location>
        <begin position="54"/>
        <end position="98"/>
    </location>
</feature>
<dbReference type="EMBL" id="JAVCQK010000136">
    <property type="protein sequence ID" value="MFH7518942.1"/>
    <property type="molecule type" value="Genomic_DNA"/>
</dbReference>
<feature type="non-terminal residue" evidence="4">
    <location>
        <position position="98"/>
    </location>
</feature>
<evidence type="ECO:0000313" key="4">
    <source>
        <dbReference type="EMBL" id="MFH7518942.1"/>
    </source>
</evidence>
<gene>
    <name evidence="4" type="ORF">RA271_27855</name>
</gene>
<accession>A0ABW7NVL0</accession>
<feature type="region of interest" description="Disordered" evidence="1">
    <location>
        <begin position="33"/>
        <end position="54"/>
    </location>
</feature>
<dbReference type="Gene3D" id="3.10.350.10">
    <property type="entry name" value="LysM domain"/>
    <property type="match status" value="1"/>
</dbReference>
<name>A0ABW7NVL0_9PSED</name>
<dbReference type="PROSITE" id="PS51782">
    <property type="entry name" value="LYSM"/>
    <property type="match status" value="1"/>
</dbReference>
<keyword evidence="5" id="KW-1185">Reference proteome</keyword>
<evidence type="ECO:0000256" key="2">
    <source>
        <dbReference type="SAM" id="SignalP"/>
    </source>
</evidence>
<evidence type="ECO:0000256" key="1">
    <source>
        <dbReference type="SAM" id="MobiDB-lite"/>
    </source>
</evidence>
<reference evidence="4 5" key="1">
    <citation type="submission" date="2023-08" db="EMBL/GenBank/DDBJ databases">
        <title>Genomic and mutational analysis of Pseudomonas syringae pv. tagetis EB037 pathogenicity on sunflower.</title>
        <authorList>
            <person name="Maul J.E."/>
        </authorList>
    </citation>
    <scope>NUCLEOTIDE SEQUENCE [LARGE SCALE GENOMIC DNA]</scope>
    <source>
        <strain evidence="4 5">EB037_T1</strain>
    </source>
</reference>